<feature type="domain" description="Glycosyltransferase 2-like" evidence="1">
    <location>
        <begin position="6"/>
        <end position="154"/>
    </location>
</feature>
<proteinExistence type="predicted"/>
<evidence type="ECO:0000259" key="1">
    <source>
        <dbReference type="Pfam" id="PF00535"/>
    </source>
</evidence>
<dbReference type="CDD" id="cd04186">
    <property type="entry name" value="GT_2_like_c"/>
    <property type="match status" value="1"/>
</dbReference>
<evidence type="ECO:0000313" key="3">
    <source>
        <dbReference type="EMBL" id="OGZ60657.1"/>
    </source>
</evidence>
<dbReference type="EMBL" id="MHOH01000016">
    <property type="protein sequence ID" value="OGZ60657.1"/>
    <property type="molecule type" value="Genomic_DNA"/>
</dbReference>
<evidence type="ECO:0000259" key="2">
    <source>
        <dbReference type="Pfam" id="PF13632"/>
    </source>
</evidence>
<dbReference type="PANTHER" id="PTHR43179">
    <property type="entry name" value="RHAMNOSYLTRANSFERASE WBBL"/>
    <property type="match status" value="1"/>
</dbReference>
<name>A0A1G2HDT7_9BACT</name>
<dbReference type="Proteomes" id="UP000178835">
    <property type="component" value="Unassembled WGS sequence"/>
</dbReference>
<dbReference type="Pfam" id="PF00535">
    <property type="entry name" value="Glycos_transf_2"/>
    <property type="match status" value="1"/>
</dbReference>
<reference evidence="3 4" key="1">
    <citation type="journal article" date="2016" name="Nat. Commun.">
        <title>Thousands of microbial genomes shed light on interconnected biogeochemical processes in an aquifer system.</title>
        <authorList>
            <person name="Anantharaman K."/>
            <person name="Brown C.T."/>
            <person name="Hug L.A."/>
            <person name="Sharon I."/>
            <person name="Castelle C.J."/>
            <person name="Probst A.J."/>
            <person name="Thomas B.C."/>
            <person name="Singh A."/>
            <person name="Wilkins M.J."/>
            <person name="Karaoz U."/>
            <person name="Brodie E.L."/>
            <person name="Williams K.H."/>
            <person name="Hubbard S.S."/>
            <person name="Banfield J.F."/>
        </authorList>
    </citation>
    <scope>NUCLEOTIDE SEQUENCE [LARGE SCALE GENOMIC DNA]</scope>
</reference>
<protein>
    <recommendedName>
        <fullName evidence="1 2">Glycosyltransferase 2-like domain-containing protein</fullName>
    </recommendedName>
</protein>
<comment type="caution">
    <text evidence="3">The sequence shown here is derived from an EMBL/GenBank/DDBJ whole genome shotgun (WGS) entry which is preliminary data.</text>
</comment>
<dbReference type="InterPro" id="IPR001173">
    <property type="entry name" value="Glyco_trans_2-like"/>
</dbReference>
<dbReference type="PANTHER" id="PTHR43179:SF7">
    <property type="entry name" value="RHAMNOSYLTRANSFERASE WBBL"/>
    <property type="match status" value="1"/>
</dbReference>
<dbReference type="Gene3D" id="3.90.550.10">
    <property type="entry name" value="Spore Coat Polysaccharide Biosynthesis Protein SpsA, Chain A"/>
    <property type="match status" value="1"/>
</dbReference>
<dbReference type="Pfam" id="PF13632">
    <property type="entry name" value="Glyco_trans_2_3"/>
    <property type="match status" value="1"/>
</dbReference>
<dbReference type="InterPro" id="IPR029044">
    <property type="entry name" value="Nucleotide-diphossugar_trans"/>
</dbReference>
<evidence type="ECO:0000313" key="4">
    <source>
        <dbReference type="Proteomes" id="UP000178835"/>
    </source>
</evidence>
<dbReference type="AlphaFoldDB" id="A0A1G2HDT7"/>
<dbReference type="SUPFAM" id="SSF53448">
    <property type="entry name" value="Nucleotide-diphospho-sugar transferases"/>
    <property type="match status" value="1"/>
</dbReference>
<gene>
    <name evidence="3" type="ORF">A2919_02025</name>
</gene>
<accession>A0A1G2HDT7</accession>
<sequence>MTSVTVVITHYKSPQVLKLALGYIKTWKENFEKDGGEAEIIVTDSETIKETREMMDELFPDFTHLQEPKNVGFGKIINRAWQIAKGEYIFTINADLIAPRPQDINKLIKYLEDNEDVGMVGPRLLNFDETHQSSAFRFYTPMTILYRRTPLGKLASGKRALDAFVLKHAKDITEKPTEVDWLMGSAFMIRRKCLEKTGVFDERFFMYMEDVDLCRRFWENGLKVVYYPHSVMYHFHGKASRSPNAFNAFLNKYARIHLSSAWKYFRKHGLKTPRYGV</sequence>
<organism evidence="3 4">
    <name type="scientific">Candidatus Spechtbacteria bacterium RIFCSPLOWO2_01_FULL_43_12</name>
    <dbReference type="NCBI Taxonomy" id="1802162"/>
    <lineage>
        <taxon>Bacteria</taxon>
        <taxon>Candidatus Spechtiibacteriota</taxon>
    </lineage>
</organism>
<feature type="domain" description="Glycosyltransferase 2-like" evidence="2">
    <location>
        <begin position="166"/>
        <end position="236"/>
    </location>
</feature>